<protein>
    <submittedName>
        <fullName evidence="11">Uncharacterized protein LOC113795533</fullName>
    </submittedName>
</protein>
<dbReference type="InterPro" id="IPR001878">
    <property type="entry name" value="Znf_CCHC"/>
</dbReference>
<dbReference type="OMA" id="CAKANAR"/>
<dbReference type="PANTHER" id="PTHR47331">
    <property type="entry name" value="PHD-TYPE DOMAIN-CONTAINING PROTEIN"/>
    <property type="match status" value="1"/>
</dbReference>
<dbReference type="GO" id="GO:0004190">
    <property type="term" value="F:aspartic-type endopeptidase activity"/>
    <property type="evidence" value="ECO:0007669"/>
    <property type="project" value="InterPro"/>
</dbReference>
<dbReference type="KEGG" id="dpte:113795533"/>
<dbReference type="OrthoDB" id="6506033at2759"/>
<dbReference type="CDD" id="cd00303">
    <property type="entry name" value="retropepsin_like"/>
    <property type="match status" value="1"/>
</dbReference>
<dbReference type="InterPro" id="IPR040676">
    <property type="entry name" value="DUF5641"/>
</dbReference>
<dbReference type="SUPFAM" id="SSF53098">
    <property type="entry name" value="Ribonuclease H-like"/>
    <property type="match status" value="1"/>
</dbReference>
<dbReference type="InterPro" id="IPR021109">
    <property type="entry name" value="Peptidase_aspartic_dom_sf"/>
</dbReference>
<evidence type="ECO:0000256" key="2">
    <source>
        <dbReference type="ARBA" id="ARBA00022695"/>
    </source>
</evidence>
<evidence type="ECO:0000256" key="4">
    <source>
        <dbReference type="ARBA" id="ARBA00022759"/>
    </source>
</evidence>
<dbReference type="SUPFAM" id="SSF50630">
    <property type="entry name" value="Acid proteases"/>
    <property type="match status" value="1"/>
</dbReference>
<dbReference type="Pfam" id="PF05380">
    <property type="entry name" value="Peptidase_A17"/>
    <property type="match status" value="1"/>
</dbReference>
<dbReference type="Pfam" id="PF18701">
    <property type="entry name" value="DUF5641"/>
    <property type="match status" value="1"/>
</dbReference>
<keyword evidence="2" id="KW-0548">Nucleotidyltransferase</keyword>
<keyword evidence="4" id="KW-0255">Endonuclease</keyword>
<dbReference type="Gene3D" id="4.10.60.10">
    <property type="entry name" value="Zinc finger, CCHC-type"/>
    <property type="match status" value="1"/>
</dbReference>
<dbReference type="InterPro" id="IPR000477">
    <property type="entry name" value="RT_dom"/>
</dbReference>
<dbReference type="InterPro" id="IPR012337">
    <property type="entry name" value="RNaseH-like_sf"/>
</dbReference>
<feature type="domain" description="Peptidase A2" evidence="7">
    <location>
        <begin position="313"/>
        <end position="327"/>
    </location>
</feature>
<dbReference type="PROSITE" id="PS50175">
    <property type="entry name" value="ASP_PROT_RETROV"/>
    <property type="match status" value="1"/>
</dbReference>
<keyword evidence="1" id="KW-0808">Transferase</keyword>
<evidence type="ECO:0000259" key="8">
    <source>
        <dbReference type="PROSITE" id="PS50878"/>
    </source>
</evidence>
<dbReference type="InterPro" id="IPR001969">
    <property type="entry name" value="Aspartic_peptidase_AS"/>
</dbReference>
<keyword evidence="10" id="KW-1185">Reference proteome</keyword>
<dbReference type="GO" id="GO:0015074">
    <property type="term" value="P:DNA integration"/>
    <property type="evidence" value="ECO:0007669"/>
    <property type="project" value="InterPro"/>
</dbReference>
<keyword evidence="6" id="KW-0695">RNA-directed DNA polymerase</keyword>
<dbReference type="PROSITE" id="PS50878">
    <property type="entry name" value="RT_POL"/>
    <property type="match status" value="1"/>
</dbReference>
<dbReference type="RefSeq" id="XP_027201522.1">
    <property type="nucleotide sequence ID" value="XM_027345721.1"/>
</dbReference>
<dbReference type="Pfam" id="PF03564">
    <property type="entry name" value="DUF1759"/>
    <property type="match status" value="1"/>
</dbReference>
<keyword evidence="5" id="KW-0378">Hydrolase</keyword>
<dbReference type="InParanoid" id="A0A6P6Y803"/>
<feature type="domain" description="Integrase catalytic" evidence="9">
    <location>
        <begin position="1121"/>
        <end position="1289"/>
    </location>
</feature>
<proteinExistence type="predicted"/>
<dbReference type="GO" id="GO:0042575">
    <property type="term" value="C:DNA polymerase complex"/>
    <property type="evidence" value="ECO:0007669"/>
    <property type="project" value="UniProtKB-ARBA"/>
</dbReference>
<evidence type="ECO:0000259" key="7">
    <source>
        <dbReference type="PROSITE" id="PS50175"/>
    </source>
</evidence>
<dbReference type="Gene3D" id="3.10.10.10">
    <property type="entry name" value="HIV Type 1 Reverse Transcriptase, subunit A, domain 1"/>
    <property type="match status" value="1"/>
</dbReference>
<gene>
    <name evidence="11" type="primary">LOC113795533</name>
</gene>
<dbReference type="InterPro" id="IPR001584">
    <property type="entry name" value="Integrase_cat-core"/>
</dbReference>
<dbReference type="InterPro" id="IPR036875">
    <property type="entry name" value="Znf_CCHC_sf"/>
</dbReference>
<dbReference type="Gene3D" id="3.30.70.270">
    <property type="match status" value="1"/>
</dbReference>
<evidence type="ECO:0000313" key="11">
    <source>
        <dbReference type="RefSeq" id="XP_027201522.1"/>
    </source>
</evidence>
<dbReference type="InterPro" id="IPR005312">
    <property type="entry name" value="DUF1759"/>
</dbReference>
<keyword evidence="3" id="KW-0540">Nuclease</keyword>
<accession>A0A6P6Y803</accession>
<reference evidence="11" key="1">
    <citation type="submission" date="2025-08" db="UniProtKB">
        <authorList>
            <consortium name="RefSeq"/>
        </authorList>
    </citation>
    <scope>IDENTIFICATION</scope>
    <source>
        <strain evidence="11">Airmid</strain>
    </source>
</reference>
<dbReference type="InterPro" id="IPR043502">
    <property type="entry name" value="DNA/RNA_pol_sf"/>
</dbReference>
<evidence type="ECO:0000259" key="9">
    <source>
        <dbReference type="PROSITE" id="PS50994"/>
    </source>
</evidence>
<dbReference type="PROSITE" id="PS50994">
    <property type="entry name" value="INTEGRASE"/>
    <property type="match status" value="1"/>
</dbReference>
<organism evidence="10 11">
    <name type="scientific">Dermatophagoides pteronyssinus</name>
    <name type="common">European house dust mite</name>
    <dbReference type="NCBI Taxonomy" id="6956"/>
    <lineage>
        <taxon>Eukaryota</taxon>
        <taxon>Metazoa</taxon>
        <taxon>Ecdysozoa</taxon>
        <taxon>Arthropoda</taxon>
        <taxon>Chelicerata</taxon>
        <taxon>Arachnida</taxon>
        <taxon>Acari</taxon>
        <taxon>Acariformes</taxon>
        <taxon>Sarcoptiformes</taxon>
        <taxon>Astigmata</taxon>
        <taxon>Psoroptidia</taxon>
        <taxon>Analgoidea</taxon>
        <taxon>Pyroglyphidae</taxon>
        <taxon>Dermatophagoidinae</taxon>
        <taxon>Dermatophagoides</taxon>
    </lineage>
</organism>
<dbReference type="GO" id="GO:0006508">
    <property type="term" value="P:proteolysis"/>
    <property type="evidence" value="ECO:0007669"/>
    <property type="project" value="InterPro"/>
</dbReference>
<dbReference type="GO" id="GO:0003964">
    <property type="term" value="F:RNA-directed DNA polymerase activity"/>
    <property type="evidence" value="ECO:0007669"/>
    <property type="project" value="UniProtKB-KW"/>
</dbReference>
<dbReference type="InterPro" id="IPR018061">
    <property type="entry name" value="Retropepsins"/>
</dbReference>
<dbReference type="InterPro" id="IPR036397">
    <property type="entry name" value="RNaseH_sf"/>
</dbReference>
<evidence type="ECO:0000256" key="6">
    <source>
        <dbReference type="ARBA" id="ARBA00022918"/>
    </source>
</evidence>
<feature type="domain" description="Reverse transcriptase" evidence="8">
    <location>
        <begin position="507"/>
        <end position="712"/>
    </location>
</feature>
<name>A0A6P6Y803_DERPT</name>
<dbReference type="SMART" id="SM00343">
    <property type="entry name" value="ZnF_C2HC"/>
    <property type="match status" value="2"/>
</dbReference>
<sequence length="1415" mass="160317">MKTENDNSDVPIYRIAQSIKMFNGEISEWPAFKRRIETLVIDRKGMSDISKMALISGLLKGKPSTIWDSCETSGMQLNQSWKKLAAEFEDVGRINLFIQSTVLKMVHVGNKYDFDNLAKIETQVSELRNALIGLGPHFSENTSQIVWRIATKFWSEESDKIISKCQSLEDLLSRIKKAQLDAVAWAQRNAEIKSKSVRVVGTAGNKPSKTCFLCDKPGHFAIVCRTLMNAAEKRKIVNDKNLCWFCLWPGHKAKDCRKKESVKCLTCNGNHPTPLHDVNFNESINVVTMAEVRIAKNGSSVGKFQCRIGASDCEVLIDSGADVSIIPGNLVATRNRRTTTPIKLCGFDNAMYRNVNQESDVVLSYPNGEINLVAYVSDTVPKNSVIIGKDFIYKMFKKGYRVWHTVFGDVDLESMKVINVVTKCDKKIVKWNENTDPEDVEEGYEIDLRMERLDNGRFIVNLPFFSNQRPPNNFNKALNNLNRLQIRLFAKGLFDQYETELMKFVENGHAEIINDSAGYFIPHHEVERPEATTTKFRIVLNASFGSNSLNELLWKGIVLNMDTLPHLLRVRMKRFMCVSDLQKAFLQIVIKENDRKYLRFLWKKRDGDLVIMQMVVLPFGVVSAPAILTQVIASIINGMSRKSSSILENSSYMDDLLVVTNSESELLYAMEEAQSSFLASGFILHKLVSNSTMIRDRFKSESNSCKLLGLVWNNIDDTLNVKWRIPSVIDTKRKLLSFIGQLFDPLGFCEPVKLLFRFEFASIHTKEWDELLDDEVNSRLKNLMVDMEKLNELSFPRQVERIGPLSCFVDASGNGYGYAIFIGNDLFFGKSKIAPRSKTIVDLELLSLLEGTKAVSRIVKLLNYDGEILMFTDSLVNIHRLKSSPNAFPIKVARRMLAILMIAGEIQIKFHHISGSKNPADLFSRGCRAGRYINSKIWKINIEEKLMASSEPIATKLICTIKESIFPDSSLRNWMDKCGTLSKMSKWSDRILKWMERATGRVRRLDAVETVYRIYQQSETKHPDDCFEDKGLIRFKSRDRDNFPVWIPGNSSLAVEMLTLAHRKSLHRGRDMSLAMVANGVRIVGARRLMKKLISGCLICRMIRGNAIIQPFGPLHDIQKRFMKPFECIMMDAFGPLKLSNGAKCYGLVVLCRTTKALKLAVLEDLSESSLANALINVWNLVGFPLEVWSDNGTNFLAVRDKLEKMAMSGKISAINWKTSTPSAPWMNGAAERMVRLVKECLCLLPKKVRSLFVLSRSFNYVEHVINQRPVVQNEGRYFSAFELCTGRTMNLMPMTDRGESIDDAVGMLFERTKFIDSVALLWISQYLNKIAKVNSAKPVEIKVGDWLLVPGMLSKRCKWPVGQVTGVVVGSDGICRSAKIRCMGKDVWRPLNKLVWIARSGAEETVAEPLKVDN</sequence>
<dbReference type="GO" id="GO:0003676">
    <property type="term" value="F:nucleic acid binding"/>
    <property type="evidence" value="ECO:0007669"/>
    <property type="project" value="InterPro"/>
</dbReference>
<dbReference type="SUPFAM" id="SSF56672">
    <property type="entry name" value="DNA/RNA polymerases"/>
    <property type="match status" value="1"/>
</dbReference>
<dbReference type="SUPFAM" id="SSF57756">
    <property type="entry name" value="Retrovirus zinc finger-like domains"/>
    <property type="match status" value="1"/>
</dbReference>
<dbReference type="InterPro" id="IPR043128">
    <property type="entry name" value="Rev_trsase/Diguanyl_cyclase"/>
</dbReference>
<dbReference type="Pfam" id="PF00078">
    <property type="entry name" value="RVT_1"/>
    <property type="match status" value="1"/>
</dbReference>
<dbReference type="GO" id="GO:0004519">
    <property type="term" value="F:endonuclease activity"/>
    <property type="evidence" value="ECO:0007669"/>
    <property type="project" value="UniProtKB-KW"/>
</dbReference>
<dbReference type="InterPro" id="IPR008042">
    <property type="entry name" value="Retrotrans_Pao"/>
</dbReference>
<evidence type="ECO:0000313" key="10">
    <source>
        <dbReference type="Proteomes" id="UP000515146"/>
    </source>
</evidence>
<dbReference type="Gene3D" id="3.30.420.10">
    <property type="entry name" value="Ribonuclease H-like superfamily/Ribonuclease H"/>
    <property type="match status" value="1"/>
</dbReference>
<dbReference type="GO" id="GO:0008270">
    <property type="term" value="F:zinc ion binding"/>
    <property type="evidence" value="ECO:0007669"/>
    <property type="project" value="InterPro"/>
</dbReference>
<dbReference type="PANTHER" id="PTHR47331:SF1">
    <property type="entry name" value="GAG-LIKE PROTEIN"/>
    <property type="match status" value="1"/>
</dbReference>
<evidence type="ECO:0000256" key="5">
    <source>
        <dbReference type="ARBA" id="ARBA00022801"/>
    </source>
</evidence>
<dbReference type="Proteomes" id="UP000515146">
    <property type="component" value="Unplaced"/>
</dbReference>
<dbReference type="PROSITE" id="PS00141">
    <property type="entry name" value="ASP_PROTEASE"/>
    <property type="match status" value="1"/>
</dbReference>
<evidence type="ECO:0000256" key="3">
    <source>
        <dbReference type="ARBA" id="ARBA00022722"/>
    </source>
</evidence>
<evidence type="ECO:0000256" key="1">
    <source>
        <dbReference type="ARBA" id="ARBA00022679"/>
    </source>
</evidence>
<dbReference type="InterPro" id="IPR001995">
    <property type="entry name" value="Peptidase_A2_cat"/>
</dbReference>
<dbReference type="Pfam" id="PF00077">
    <property type="entry name" value="RVP"/>
    <property type="match status" value="1"/>
</dbReference>